<proteinExistence type="inferred from homology"/>
<dbReference type="GO" id="GO:0015562">
    <property type="term" value="F:efflux transmembrane transporter activity"/>
    <property type="evidence" value="ECO:0007669"/>
    <property type="project" value="TreeGrafter"/>
</dbReference>
<evidence type="ECO:0000313" key="4">
    <source>
        <dbReference type="EMBL" id="SDK99749.1"/>
    </source>
</evidence>
<keyword evidence="5" id="KW-1185">Reference proteome</keyword>
<dbReference type="Proteomes" id="UP000199107">
    <property type="component" value="Unassembled WGS sequence"/>
</dbReference>
<keyword evidence="2" id="KW-0175">Coiled coil</keyword>
<dbReference type="InterPro" id="IPR058637">
    <property type="entry name" value="YknX-like_C"/>
</dbReference>
<organism evidence="4 5">
    <name type="scientific">Franzmannia pantelleriensis</name>
    <dbReference type="NCBI Taxonomy" id="48727"/>
    <lineage>
        <taxon>Bacteria</taxon>
        <taxon>Pseudomonadati</taxon>
        <taxon>Pseudomonadota</taxon>
        <taxon>Gammaproteobacteria</taxon>
        <taxon>Oceanospirillales</taxon>
        <taxon>Halomonadaceae</taxon>
        <taxon>Franzmannia</taxon>
    </lineage>
</organism>
<evidence type="ECO:0000259" key="3">
    <source>
        <dbReference type="Pfam" id="PF25989"/>
    </source>
</evidence>
<feature type="coiled-coil region" evidence="2">
    <location>
        <begin position="97"/>
        <end position="148"/>
    </location>
</feature>
<dbReference type="PROSITE" id="PS51257">
    <property type="entry name" value="PROKAR_LIPOPROTEIN"/>
    <property type="match status" value="1"/>
</dbReference>
<dbReference type="EMBL" id="FNGH01000002">
    <property type="protein sequence ID" value="SDK99749.1"/>
    <property type="molecule type" value="Genomic_DNA"/>
</dbReference>
<comment type="similarity">
    <text evidence="1">Belongs to the membrane fusion protein (MFP) (TC 8.A.1) family.</text>
</comment>
<sequence length="350" mass="38580">MKSAWSLMLIVALGVSGCGSEDPARSDTARVVKLVDVSTAQQLPSRRFIGRVEARQTVDLSFRVGGQLSELPATPGTVIAQGETIARLDPTDYQLAVRRAEAEHQQATSTLSRQRNLLEQNAVSRSVFEEAETQYRLTEVQLDNARQELSYSVIEAPFDALITRRMVDNHTNVQPNTDIVRVQDVGELRVRINIPEGLIRYIDEPERFDLEAQLVSMPGQRLPLVYREHVTEPDEVAQTYEVALAFRDQDAVIALPGMTASVSVSPREVVEPPGVVVPVSAIAKDSNGDFRVWRYTADDGTVHPQPVVVGEMQDRHIAVLSGLDVGDTIVAAGVHALRDGMRVRPMEEAL</sequence>
<name>A0A1G9GGD3_9GAMM</name>
<dbReference type="RefSeq" id="WP_089657002.1">
    <property type="nucleotide sequence ID" value="NZ_FNGH01000002.1"/>
</dbReference>
<dbReference type="GO" id="GO:1990281">
    <property type="term" value="C:efflux pump complex"/>
    <property type="evidence" value="ECO:0007669"/>
    <property type="project" value="TreeGrafter"/>
</dbReference>
<dbReference type="SUPFAM" id="SSF111369">
    <property type="entry name" value="HlyD-like secretion proteins"/>
    <property type="match status" value="1"/>
</dbReference>
<dbReference type="NCBIfam" id="TIGR01730">
    <property type="entry name" value="RND_mfp"/>
    <property type="match status" value="1"/>
</dbReference>
<dbReference type="InterPro" id="IPR006143">
    <property type="entry name" value="RND_pump_MFP"/>
</dbReference>
<dbReference type="Gene3D" id="1.10.287.470">
    <property type="entry name" value="Helix hairpin bin"/>
    <property type="match status" value="1"/>
</dbReference>
<accession>A0A1G9GGD3</accession>
<evidence type="ECO:0000313" key="5">
    <source>
        <dbReference type="Proteomes" id="UP000199107"/>
    </source>
</evidence>
<gene>
    <name evidence="4" type="ORF">SAMN05192555_102135</name>
</gene>
<dbReference type="Pfam" id="PF25989">
    <property type="entry name" value="YknX_C"/>
    <property type="match status" value="1"/>
</dbReference>
<feature type="domain" description="YknX-like C-terminal permuted SH3-like" evidence="3">
    <location>
        <begin position="275"/>
        <end position="344"/>
    </location>
</feature>
<dbReference type="STRING" id="48727.SAMN05192555_102135"/>
<dbReference type="Gene3D" id="2.40.30.170">
    <property type="match status" value="1"/>
</dbReference>
<dbReference type="Gene3D" id="2.40.420.20">
    <property type="match status" value="1"/>
</dbReference>
<dbReference type="AlphaFoldDB" id="A0A1G9GGD3"/>
<dbReference type="OrthoDB" id="1185083at2"/>
<evidence type="ECO:0000256" key="1">
    <source>
        <dbReference type="ARBA" id="ARBA00009477"/>
    </source>
</evidence>
<dbReference type="PANTHER" id="PTHR30469:SF20">
    <property type="entry name" value="EFFLUX RND TRANSPORTER PERIPLASMIC ADAPTOR SUBUNIT"/>
    <property type="match status" value="1"/>
</dbReference>
<evidence type="ECO:0000256" key="2">
    <source>
        <dbReference type="SAM" id="Coils"/>
    </source>
</evidence>
<protein>
    <submittedName>
        <fullName evidence="4">RND family efflux transporter, MFP subunit</fullName>
    </submittedName>
</protein>
<dbReference type="PANTHER" id="PTHR30469">
    <property type="entry name" value="MULTIDRUG RESISTANCE PROTEIN MDTA"/>
    <property type="match status" value="1"/>
</dbReference>
<reference evidence="5" key="1">
    <citation type="submission" date="2016-10" db="EMBL/GenBank/DDBJ databases">
        <authorList>
            <person name="Varghese N."/>
            <person name="Submissions S."/>
        </authorList>
    </citation>
    <scope>NUCLEOTIDE SEQUENCE [LARGE SCALE GENOMIC DNA]</scope>
    <source>
        <strain evidence="5">AAP</strain>
    </source>
</reference>
<dbReference type="Gene3D" id="2.40.50.100">
    <property type="match status" value="1"/>
</dbReference>